<keyword evidence="3 6" id="KW-0812">Transmembrane</keyword>
<feature type="transmembrane region" description="Helical" evidence="6">
    <location>
        <begin position="265"/>
        <end position="283"/>
    </location>
</feature>
<evidence type="ECO:0000256" key="2">
    <source>
        <dbReference type="ARBA" id="ARBA00010596"/>
    </source>
</evidence>
<evidence type="ECO:0000256" key="3">
    <source>
        <dbReference type="ARBA" id="ARBA00022692"/>
    </source>
</evidence>
<dbReference type="GO" id="GO:0048280">
    <property type="term" value="P:vesicle fusion with Golgi apparatus"/>
    <property type="evidence" value="ECO:0000318"/>
    <property type="project" value="GO_Central"/>
</dbReference>
<comment type="similarity">
    <text evidence="2">Belongs to the YIP1 family.</text>
</comment>
<evidence type="ECO:0000313" key="9">
    <source>
        <dbReference type="Proteomes" id="UP000001357"/>
    </source>
</evidence>
<dbReference type="eggNOG" id="KOG3103">
    <property type="taxonomic scope" value="Eukaryota"/>
</dbReference>
<evidence type="ECO:0000256" key="5">
    <source>
        <dbReference type="ARBA" id="ARBA00023136"/>
    </source>
</evidence>
<evidence type="ECO:0000313" key="8">
    <source>
        <dbReference type="EMBL" id="EDQ88995.1"/>
    </source>
</evidence>
<dbReference type="RefSeq" id="XP_001746100.1">
    <property type="nucleotide sequence ID" value="XM_001746048.1"/>
</dbReference>
<dbReference type="InParanoid" id="A9V0E0"/>
<organism evidence="8 9">
    <name type="scientific">Monosiga brevicollis</name>
    <name type="common">Choanoflagellate</name>
    <dbReference type="NCBI Taxonomy" id="81824"/>
    <lineage>
        <taxon>Eukaryota</taxon>
        <taxon>Choanoflagellata</taxon>
        <taxon>Craspedida</taxon>
        <taxon>Salpingoecidae</taxon>
        <taxon>Monosiga</taxon>
    </lineage>
</organism>
<sequence>MAVHPQFTCFCPEHFPHYPYALLDSQLPTLSRTVPHSRPRPPARPPTVNPNVCRARNTFVDSNDHFCLTFQSLIHTTNTHTHALSLSLSNSLSLSLSNSLSLKLSQTLSNSLSLSLKLSLSLSLSLSNSLKLSLSVSVISLFFLSEQLVGGVDRGGWQWRGLVVCFIAISGSAMDFYSTGAADGDDNNVGGFDAYSSGGDYGQMGQANYGNSYGSQNSQQYYGDEEEPPLLEELGINFDHIRSKTLAVLNVAKPVDSHLMDDTDLAGPLMFCLLFGAFMLASGKLQFGYIYGVAVMGCLGLYMVLRLMSEHTLSLSTTASVLGYSLLPMVALSSISILLNLTGVVGLSLAATSIAWCTHSAARIFTSLANRTSDLPSTQSLVLLPSLPMPRPEPSQAASPSLCFMLSVFYVRVSVPQ</sequence>
<evidence type="ECO:0000256" key="6">
    <source>
        <dbReference type="SAM" id="Phobius"/>
    </source>
</evidence>
<dbReference type="Proteomes" id="UP000001357">
    <property type="component" value="Unassembled WGS sequence"/>
</dbReference>
<dbReference type="EMBL" id="CH991552">
    <property type="protein sequence ID" value="EDQ88995.1"/>
    <property type="molecule type" value="Genomic_DNA"/>
</dbReference>
<dbReference type="GeneID" id="5891518"/>
<evidence type="ECO:0000256" key="1">
    <source>
        <dbReference type="ARBA" id="ARBA00004141"/>
    </source>
</evidence>
<protein>
    <recommendedName>
        <fullName evidence="7">Yip1 domain-containing protein</fullName>
    </recommendedName>
</protein>
<dbReference type="KEGG" id="mbr:MONBRDRAFT_32572"/>
<dbReference type="PANTHER" id="PTHR21236">
    <property type="entry name" value="GOLGI MEMBRANE PROTEIN YIP1"/>
    <property type="match status" value="1"/>
</dbReference>
<accession>A9V0E0</accession>
<dbReference type="InterPro" id="IPR045231">
    <property type="entry name" value="Yip1/4-like"/>
</dbReference>
<evidence type="ECO:0000259" key="7">
    <source>
        <dbReference type="Pfam" id="PF04893"/>
    </source>
</evidence>
<feature type="domain" description="Yip1" evidence="7">
    <location>
        <begin position="260"/>
        <end position="368"/>
    </location>
</feature>
<proteinExistence type="inferred from homology"/>
<comment type="subcellular location">
    <subcellularLocation>
        <location evidence="1">Membrane</location>
        <topology evidence="1">Multi-pass membrane protein</topology>
    </subcellularLocation>
</comment>
<dbReference type="Pfam" id="PF04893">
    <property type="entry name" value="Yip1"/>
    <property type="match status" value="1"/>
</dbReference>
<dbReference type="GO" id="GO:0006888">
    <property type="term" value="P:endoplasmic reticulum to Golgi vesicle-mediated transport"/>
    <property type="evidence" value="ECO:0000318"/>
    <property type="project" value="GO_Central"/>
</dbReference>
<keyword evidence="4 6" id="KW-1133">Transmembrane helix</keyword>
<keyword evidence="9" id="KW-1185">Reference proteome</keyword>
<reference evidence="8 9" key="1">
    <citation type="journal article" date="2008" name="Nature">
        <title>The genome of the choanoflagellate Monosiga brevicollis and the origin of metazoans.</title>
        <authorList>
            <consortium name="JGI Sequencing"/>
            <person name="King N."/>
            <person name="Westbrook M.J."/>
            <person name="Young S.L."/>
            <person name="Kuo A."/>
            <person name="Abedin M."/>
            <person name="Chapman J."/>
            <person name="Fairclough S."/>
            <person name="Hellsten U."/>
            <person name="Isogai Y."/>
            <person name="Letunic I."/>
            <person name="Marr M."/>
            <person name="Pincus D."/>
            <person name="Putnam N."/>
            <person name="Rokas A."/>
            <person name="Wright K.J."/>
            <person name="Zuzow R."/>
            <person name="Dirks W."/>
            <person name="Good M."/>
            <person name="Goodstein D."/>
            <person name="Lemons D."/>
            <person name="Li W."/>
            <person name="Lyons J.B."/>
            <person name="Morris A."/>
            <person name="Nichols S."/>
            <person name="Richter D.J."/>
            <person name="Salamov A."/>
            <person name="Bork P."/>
            <person name="Lim W.A."/>
            <person name="Manning G."/>
            <person name="Miller W.T."/>
            <person name="McGinnis W."/>
            <person name="Shapiro H."/>
            <person name="Tjian R."/>
            <person name="Grigoriev I.V."/>
            <person name="Rokhsar D."/>
        </authorList>
    </citation>
    <scope>NUCLEOTIDE SEQUENCE [LARGE SCALE GENOMIC DNA]</scope>
    <source>
        <strain evidence="9">MX1 / ATCC 50154</strain>
    </source>
</reference>
<name>A9V0E0_MONBE</name>
<keyword evidence="5 6" id="KW-0472">Membrane</keyword>
<dbReference type="GO" id="GO:0016020">
    <property type="term" value="C:membrane"/>
    <property type="evidence" value="ECO:0007669"/>
    <property type="project" value="UniProtKB-SubCell"/>
</dbReference>
<gene>
    <name evidence="8" type="ORF">MONBRDRAFT_32572</name>
</gene>
<dbReference type="PANTHER" id="PTHR21236:SF2">
    <property type="entry name" value="PROTEIN YIPF"/>
    <property type="match status" value="1"/>
</dbReference>
<dbReference type="AlphaFoldDB" id="A9V0E0"/>
<dbReference type="GO" id="GO:0005802">
    <property type="term" value="C:trans-Golgi network"/>
    <property type="evidence" value="ECO:0000318"/>
    <property type="project" value="GO_Central"/>
</dbReference>
<evidence type="ECO:0000256" key="4">
    <source>
        <dbReference type="ARBA" id="ARBA00022989"/>
    </source>
</evidence>
<feature type="transmembrane region" description="Helical" evidence="6">
    <location>
        <begin position="289"/>
        <end position="309"/>
    </location>
</feature>
<dbReference type="STRING" id="81824.A9V0E0"/>
<dbReference type="InterPro" id="IPR006977">
    <property type="entry name" value="Yip1_dom"/>
</dbReference>